<feature type="transmembrane region" description="Helical" evidence="1">
    <location>
        <begin position="6"/>
        <end position="26"/>
    </location>
</feature>
<dbReference type="EMBL" id="CP043026">
    <property type="protein sequence ID" value="QEH61946.1"/>
    <property type="molecule type" value="Genomic_DNA"/>
</dbReference>
<proteinExistence type="predicted"/>
<keyword evidence="3" id="KW-1185">Reference proteome</keyword>
<keyword evidence="1" id="KW-0472">Membrane</keyword>
<keyword evidence="1" id="KW-1133">Transmembrane helix</keyword>
<evidence type="ECO:0000256" key="1">
    <source>
        <dbReference type="SAM" id="Phobius"/>
    </source>
</evidence>
<name>A0A5B9Y5F5_9MOLU</name>
<keyword evidence="1" id="KW-0812">Transmembrane</keyword>
<sequence>MRKINLLLAIILFIMGIVPGVIYILFHPYHSNITLILLLIFFVIPGVVYLLWPSEGYLR</sequence>
<dbReference type="RefSeq" id="WP_166508322.1">
    <property type="nucleotide sequence ID" value="NZ_CP043026.1"/>
</dbReference>
<evidence type="ECO:0000313" key="3">
    <source>
        <dbReference type="Proteomes" id="UP000323144"/>
    </source>
</evidence>
<dbReference type="KEGG" id="schi:SCHIN_v1c07510"/>
<feature type="transmembrane region" description="Helical" evidence="1">
    <location>
        <begin position="33"/>
        <end position="52"/>
    </location>
</feature>
<organism evidence="2 3">
    <name type="scientific">Spiroplasma chinense</name>
    <dbReference type="NCBI Taxonomy" id="216932"/>
    <lineage>
        <taxon>Bacteria</taxon>
        <taxon>Bacillati</taxon>
        <taxon>Mycoplasmatota</taxon>
        <taxon>Mollicutes</taxon>
        <taxon>Entomoplasmatales</taxon>
        <taxon>Spiroplasmataceae</taxon>
        <taxon>Spiroplasma</taxon>
    </lineage>
</organism>
<dbReference type="Proteomes" id="UP000323144">
    <property type="component" value="Chromosome"/>
</dbReference>
<protein>
    <submittedName>
        <fullName evidence="2">Uncharacterized protein</fullName>
    </submittedName>
</protein>
<accession>A0A5B9Y5F5</accession>
<dbReference type="AlphaFoldDB" id="A0A5B9Y5F5"/>
<reference evidence="2 3" key="1">
    <citation type="submission" date="2019-08" db="EMBL/GenBank/DDBJ databases">
        <title>Complete genome sequence of Spiroplasma chinense CCH (DSM 19755).</title>
        <authorList>
            <person name="Shen H.-Y."/>
            <person name="Lin Y.-C."/>
            <person name="Chou L."/>
            <person name="Kuo C.-H."/>
        </authorList>
    </citation>
    <scope>NUCLEOTIDE SEQUENCE [LARGE SCALE GENOMIC DNA]</scope>
    <source>
        <strain evidence="2 3">CCH</strain>
    </source>
</reference>
<evidence type="ECO:0000313" key="2">
    <source>
        <dbReference type="EMBL" id="QEH61946.1"/>
    </source>
</evidence>
<gene>
    <name evidence="2" type="ORF">SCHIN_v1c07510</name>
</gene>